<keyword evidence="9" id="KW-0694">RNA-binding</keyword>
<dbReference type="AlphaFoldDB" id="A0AAV1YXH2"/>
<sequence>MVDTTSYCRMDVGTMTASEEWDLAEIKDRNLSSGVMPRKLIHNDNEHALQESNILLSVKHGRLEERQRKLSSILSSDILSRENRNFSCKSNVDIYTTEDDDEKALTPAEISLMRKILRSHLLNSSHEVEVLRRDADSPLYSVKSFEQLNLPPNLLKGVYAMGFNAPSKIQETTLPVLIADPPVNLIAQSQNGTGKTAAFVLASLTRVHTELRYPQVLILAPTYELAMQIGEVAQKMAKFCEGIEFRYVVKGQTLPRNHTLTEHVLIGTPGKVFDWGRRQRSFQFDQLTTFILDEADIMISIQGHHDQCLRIHRLLSPECQCILFSATYSSEVIAFAEMIIKDPMILRLRKEEESLETVKQYYIECNTANKKYAALTNIYGVLSIGQAIIFCRTKKTASWLGSKMSDDGHSVGYLSSDLSMDERLYVLTRFREGKEKVLITTNVCSRGIDIEQVTLVVNFDLPVTLSKEADCETYLHRIGRSGRFGKRGIAINMVENEQDLQVLKDIEDHFGRRILKLDADDVDALENMDA</sequence>
<name>A0AAV1YXH2_9ARAC</name>
<dbReference type="PROSITE" id="PS51195">
    <property type="entry name" value="Q_MOTIF"/>
    <property type="match status" value="1"/>
</dbReference>
<reference evidence="16 17" key="1">
    <citation type="submission" date="2024-04" db="EMBL/GenBank/DDBJ databases">
        <authorList>
            <person name="Rising A."/>
            <person name="Reimegard J."/>
            <person name="Sonavane S."/>
            <person name="Akerstrom W."/>
            <person name="Nylinder S."/>
            <person name="Hedman E."/>
            <person name="Kallberg Y."/>
        </authorList>
    </citation>
    <scope>NUCLEOTIDE SEQUENCE [LARGE SCALE GENOMIC DNA]</scope>
</reference>
<evidence type="ECO:0000259" key="14">
    <source>
        <dbReference type="PROSITE" id="PS51194"/>
    </source>
</evidence>
<evidence type="ECO:0000256" key="12">
    <source>
        <dbReference type="PROSITE-ProRule" id="PRU00552"/>
    </source>
</evidence>
<comment type="catalytic activity">
    <reaction evidence="11">
        <text>ATP + H2O = ADP + phosphate + H(+)</text>
        <dbReference type="Rhea" id="RHEA:13065"/>
        <dbReference type="ChEBI" id="CHEBI:15377"/>
        <dbReference type="ChEBI" id="CHEBI:15378"/>
        <dbReference type="ChEBI" id="CHEBI:30616"/>
        <dbReference type="ChEBI" id="CHEBI:43474"/>
        <dbReference type="ChEBI" id="CHEBI:456216"/>
        <dbReference type="EC" id="3.6.4.13"/>
    </reaction>
</comment>
<dbReference type="PROSITE" id="PS51192">
    <property type="entry name" value="HELICASE_ATP_BIND_1"/>
    <property type="match status" value="1"/>
</dbReference>
<evidence type="ECO:0000256" key="7">
    <source>
        <dbReference type="ARBA" id="ARBA00022806"/>
    </source>
</evidence>
<keyword evidence="5" id="KW-0547">Nucleotide-binding</keyword>
<comment type="subcellular location">
    <subcellularLocation>
        <location evidence="2">Cytoplasm</location>
    </subcellularLocation>
    <subcellularLocation>
        <location evidence="1">Nucleus</location>
    </subcellularLocation>
</comment>
<dbReference type="GO" id="GO:0016787">
    <property type="term" value="F:hydrolase activity"/>
    <property type="evidence" value="ECO:0007669"/>
    <property type="project" value="UniProtKB-KW"/>
</dbReference>
<dbReference type="Proteomes" id="UP001497382">
    <property type="component" value="Unassembled WGS sequence"/>
</dbReference>
<keyword evidence="6" id="KW-0378">Hydrolase</keyword>
<dbReference type="EC" id="3.6.4.13" evidence="3"/>
<dbReference type="Gene3D" id="3.40.50.300">
    <property type="entry name" value="P-loop containing nucleotide triphosphate hydrolases"/>
    <property type="match status" value="2"/>
</dbReference>
<keyword evidence="8" id="KW-0067">ATP-binding</keyword>
<dbReference type="Pfam" id="PF00271">
    <property type="entry name" value="Helicase_C"/>
    <property type="match status" value="1"/>
</dbReference>
<feature type="domain" description="Helicase C-terminal" evidence="14">
    <location>
        <begin position="374"/>
        <end position="529"/>
    </location>
</feature>
<dbReference type="SMART" id="SM00490">
    <property type="entry name" value="HELICc"/>
    <property type="match status" value="1"/>
</dbReference>
<evidence type="ECO:0000313" key="16">
    <source>
        <dbReference type="EMBL" id="CAL1263786.1"/>
    </source>
</evidence>
<evidence type="ECO:0000256" key="3">
    <source>
        <dbReference type="ARBA" id="ARBA00012552"/>
    </source>
</evidence>
<dbReference type="EMBL" id="CAXIEN010000010">
    <property type="protein sequence ID" value="CAL1263786.1"/>
    <property type="molecule type" value="Genomic_DNA"/>
</dbReference>
<evidence type="ECO:0000256" key="4">
    <source>
        <dbReference type="ARBA" id="ARBA00022490"/>
    </source>
</evidence>
<dbReference type="GO" id="GO:0005524">
    <property type="term" value="F:ATP binding"/>
    <property type="evidence" value="ECO:0007669"/>
    <property type="project" value="UniProtKB-KW"/>
</dbReference>
<dbReference type="FunFam" id="3.40.50.300:FF:000318">
    <property type="entry name" value="ATP-dependent RNA helicase DDX19B"/>
    <property type="match status" value="1"/>
</dbReference>
<evidence type="ECO:0000256" key="9">
    <source>
        <dbReference type="ARBA" id="ARBA00022884"/>
    </source>
</evidence>
<dbReference type="FunFam" id="3.40.50.300:FF:000849">
    <property type="entry name" value="ATP-dependent RNA helicase DBP5"/>
    <property type="match status" value="1"/>
</dbReference>
<dbReference type="GO" id="GO:0005634">
    <property type="term" value="C:nucleus"/>
    <property type="evidence" value="ECO:0007669"/>
    <property type="project" value="UniProtKB-SubCell"/>
</dbReference>
<dbReference type="GO" id="GO:0003723">
    <property type="term" value="F:RNA binding"/>
    <property type="evidence" value="ECO:0007669"/>
    <property type="project" value="UniProtKB-KW"/>
</dbReference>
<dbReference type="InterPro" id="IPR011545">
    <property type="entry name" value="DEAD/DEAH_box_helicase_dom"/>
</dbReference>
<evidence type="ECO:0000256" key="5">
    <source>
        <dbReference type="ARBA" id="ARBA00022741"/>
    </source>
</evidence>
<organism evidence="16 17">
    <name type="scientific">Larinioides sclopetarius</name>
    <dbReference type="NCBI Taxonomy" id="280406"/>
    <lineage>
        <taxon>Eukaryota</taxon>
        <taxon>Metazoa</taxon>
        <taxon>Ecdysozoa</taxon>
        <taxon>Arthropoda</taxon>
        <taxon>Chelicerata</taxon>
        <taxon>Arachnida</taxon>
        <taxon>Araneae</taxon>
        <taxon>Araneomorphae</taxon>
        <taxon>Entelegynae</taxon>
        <taxon>Araneoidea</taxon>
        <taxon>Araneidae</taxon>
        <taxon>Larinioides</taxon>
    </lineage>
</organism>
<proteinExistence type="predicted"/>
<dbReference type="SUPFAM" id="SSF52540">
    <property type="entry name" value="P-loop containing nucleoside triphosphate hydrolases"/>
    <property type="match status" value="1"/>
</dbReference>
<keyword evidence="17" id="KW-1185">Reference proteome</keyword>
<keyword evidence="7" id="KW-0347">Helicase</keyword>
<gene>
    <name evidence="16" type="ORF">LARSCL_LOCUS1664</name>
</gene>
<evidence type="ECO:0000259" key="13">
    <source>
        <dbReference type="PROSITE" id="PS51192"/>
    </source>
</evidence>
<keyword evidence="10" id="KW-0539">Nucleus</keyword>
<evidence type="ECO:0000256" key="8">
    <source>
        <dbReference type="ARBA" id="ARBA00022840"/>
    </source>
</evidence>
<dbReference type="InterPro" id="IPR014001">
    <property type="entry name" value="Helicase_ATP-bd"/>
</dbReference>
<evidence type="ECO:0000256" key="2">
    <source>
        <dbReference type="ARBA" id="ARBA00004496"/>
    </source>
</evidence>
<dbReference type="InterPro" id="IPR027417">
    <property type="entry name" value="P-loop_NTPase"/>
</dbReference>
<evidence type="ECO:0000256" key="6">
    <source>
        <dbReference type="ARBA" id="ARBA00022801"/>
    </source>
</evidence>
<dbReference type="Pfam" id="PF00270">
    <property type="entry name" value="DEAD"/>
    <property type="match status" value="1"/>
</dbReference>
<accession>A0AAV1YXH2</accession>
<dbReference type="GO" id="GO:0003724">
    <property type="term" value="F:RNA helicase activity"/>
    <property type="evidence" value="ECO:0007669"/>
    <property type="project" value="UniProtKB-EC"/>
</dbReference>
<dbReference type="GO" id="GO:0005737">
    <property type="term" value="C:cytoplasm"/>
    <property type="evidence" value="ECO:0007669"/>
    <property type="project" value="UniProtKB-SubCell"/>
</dbReference>
<feature type="short sequence motif" description="Q motif" evidence="12">
    <location>
        <begin position="143"/>
        <end position="171"/>
    </location>
</feature>
<protein>
    <recommendedName>
        <fullName evidence="3">RNA helicase</fullName>
        <ecNumber evidence="3">3.6.4.13</ecNumber>
    </recommendedName>
</protein>
<dbReference type="InterPro" id="IPR001650">
    <property type="entry name" value="Helicase_C-like"/>
</dbReference>
<evidence type="ECO:0000256" key="11">
    <source>
        <dbReference type="ARBA" id="ARBA00047984"/>
    </source>
</evidence>
<evidence type="ECO:0000259" key="15">
    <source>
        <dbReference type="PROSITE" id="PS51195"/>
    </source>
</evidence>
<feature type="domain" description="DEAD-box RNA helicase Q" evidence="15">
    <location>
        <begin position="143"/>
        <end position="171"/>
    </location>
</feature>
<dbReference type="CDD" id="cd18787">
    <property type="entry name" value="SF2_C_DEAD"/>
    <property type="match status" value="1"/>
</dbReference>
<feature type="domain" description="Helicase ATP-binding" evidence="13">
    <location>
        <begin position="176"/>
        <end position="346"/>
    </location>
</feature>
<dbReference type="SMART" id="SM00487">
    <property type="entry name" value="DEXDc"/>
    <property type="match status" value="1"/>
</dbReference>
<comment type="caution">
    <text evidence="16">The sequence shown here is derived from an EMBL/GenBank/DDBJ whole genome shotgun (WGS) entry which is preliminary data.</text>
</comment>
<dbReference type="PROSITE" id="PS51194">
    <property type="entry name" value="HELICASE_CTER"/>
    <property type="match status" value="1"/>
</dbReference>
<evidence type="ECO:0000256" key="10">
    <source>
        <dbReference type="ARBA" id="ARBA00023242"/>
    </source>
</evidence>
<keyword evidence="4" id="KW-0963">Cytoplasm</keyword>
<evidence type="ECO:0000313" key="17">
    <source>
        <dbReference type="Proteomes" id="UP001497382"/>
    </source>
</evidence>
<dbReference type="InterPro" id="IPR014014">
    <property type="entry name" value="RNA_helicase_DEAD_Q_motif"/>
</dbReference>
<dbReference type="PANTHER" id="PTHR47958">
    <property type="entry name" value="ATP-DEPENDENT RNA HELICASE DBP3"/>
    <property type="match status" value="1"/>
</dbReference>
<evidence type="ECO:0000256" key="1">
    <source>
        <dbReference type="ARBA" id="ARBA00004123"/>
    </source>
</evidence>